<gene>
    <name evidence="2" type="ORF">XE07_1518</name>
</gene>
<dbReference type="Proteomes" id="UP000053961">
    <property type="component" value="Unassembled WGS sequence"/>
</dbReference>
<accession>A0A117MC45</accession>
<comment type="caution">
    <text evidence="2">The sequence shown here is derived from an EMBL/GenBank/DDBJ whole genome shotgun (WGS) entry which is preliminary data.</text>
</comment>
<feature type="region of interest" description="Disordered" evidence="1">
    <location>
        <begin position="44"/>
        <end position="68"/>
    </location>
</feature>
<dbReference type="EMBL" id="LGHB01000024">
    <property type="protein sequence ID" value="KUK95890.1"/>
    <property type="molecule type" value="Genomic_DNA"/>
</dbReference>
<organism evidence="2 3">
    <name type="scientific">Methanothrix harundinacea</name>
    <dbReference type="NCBI Taxonomy" id="301375"/>
    <lineage>
        <taxon>Archaea</taxon>
        <taxon>Methanobacteriati</taxon>
        <taxon>Methanobacteriota</taxon>
        <taxon>Stenosarchaea group</taxon>
        <taxon>Methanomicrobia</taxon>
        <taxon>Methanotrichales</taxon>
        <taxon>Methanotrichaceae</taxon>
        <taxon>Methanothrix</taxon>
    </lineage>
</organism>
<evidence type="ECO:0000313" key="3">
    <source>
        <dbReference type="Proteomes" id="UP000053961"/>
    </source>
</evidence>
<feature type="region of interest" description="Disordered" evidence="1">
    <location>
        <begin position="190"/>
        <end position="238"/>
    </location>
</feature>
<evidence type="ECO:0000313" key="2">
    <source>
        <dbReference type="EMBL" id="KUK95890.1"/>
    </source>
</evidence>
<protein>
    <submittedName>
        <fullName evidence="2">Uncharacterized protein</fullName>
    </submittedName>
</protein>
<reference evidence="3" key="1">
    <citation type="journal article" date="2015" name="MBio">
        <title>Genome-Resolved Metagenomic Analysis Reveals Roles for Candidate Phyla and Other Microbial Community Members in Biogeochemical Transformations in Oil Reservoirs.</title>
        <authorList>
            <person name="Hu P."/>
            <person name="Tom L."/>
            <person name="Singh A."/>
            <person name="Thomas B.C."/>
            <person name="Baker B.J."/>
            <person name="Piceno Y.M."/>
            <person name="Andersen G.L."/>
            <person name="Banfield J.F."/>
        </authorList>
    </citation>
    <scope>NUCLEOTIDE SEQUENCE [LARGE SCALE GENOMIC DNA]</scope>
</reference>
<sequence>MKTAHLLSGKPDDRGVILNLRHIALSLILAISLISGLSMAEDSNVSTDESDFKPGEALEPTVSEDSDVETAATDEAVAADEAAVADAKALEGSWILNLDDAQISMVIYQSGSLLFGAANSEATNPWNGVVSGSADEGEVELEILSIRGGVLVSTLIRGIATEGTLTGSFVQSDSEGKVNEGNVMGFLTSPDTSGYEPANVPEETTSTVSPAAQAPEVQTAATTPAEETTNESGRRVPVDVTAYSERYIAPGAGAPMPL</sequence>
<dbReference type="PATRIC" id="fig|301375.6.peg.682"/>
<proteinExistence type="predicted"/>
<evidence type="ECO:0000256" key="1">
    <source>
        <dbReference type="SAM" id="MobiDB-lite"/>
    </source>
</evidence>
<feature type="compositionally biased region" description="Low complexity" evidence="1">
    <location>
        <begin position="210"/>
        <end position="227"/>
    </location>
</feature>
<dbReference type="AlphaFoldDB" id="A0A117MC45"/>
<name>A0A117MC45_9EURY</name>